<sequence>MKLPLPKRYEHVHNAPPANDGTPHGAAVGSGKKQKIRSQGVDSDRKCSKMGGSLGRIDCRVKRKRDEALRPKSGDL</sequence>
<dbReference type="Proteomes" id="UP000643403">
    <property type="component" value="Unassembled WGS sequence"/>
</dbReference>
<dbReference type="EMBL" id="BMXY01000002">
    <property type="protein sequence ID" value="GGZ65547.1"/>
    <property type="molecule type" value="Genomic_DNA"/>
</dbReference>
<organism evidence="2 3">
    <name type="scientific">Cognatilysobacter xinjiangensis</name>
    <dbReference type="NCBI Taxonomy" id="546892"/>
    <lineage>
        <taxon>Bacteria</taxon>
        <taxon>Pseudomonadati</taxon>
        <taxon>Pseudomonadota</taxon>
        <taxon>Gammaproteobacteria</taxon>
        <taxon>Lysobacterales</taxon>
        <taxon>Lysobacteraceae</taxon>
        <taxon>Cognatilysobacter</taxon>
    </lineage>
</organism>
<comment type="caution">
    <text evidence="2">The sequence shown here is derived from an EMBL/GenBank/DDBJ whole genome shotgun (WGS) entry which is preliminary data.</text>
</comment>
<evidence type="ECO:0000313" key="3">
    <source>
        <dbReference type="Proteomes" id="UP000643403"/>
    </source>
</evidence>
<proteinExistence type="predicted"/>
<evidence type="ECO:0000313" key="2">
    <source>
        <dbReference type="EMBL" id="GGZ65547.1"/>
    </source>
</evidence>
<feature type="region of interest" description="Disordered" evidence="1">
    <location>
        <begin position="1"/>
        <end position="52"/>
    </location>
</feature>
<keyword evidence="3" id="KW-1185">Reference proteome</keyword>
<reference evidence="3" key="1">
    <citation type="journal article" date="2019" name="Int. J. Syst. Evol. Microbiol.">
        <title>The Global Catalogue of Microorganisms (GCM) 10K type strain sequencing project: providing services to taxonomists for standard genome sequencing and annotation.</title>
        <authorList>
            <consortium name="The Broad Institute Genomics Platform"/>
            <consortium name="The Broad Institute Genome Sequencing Center for Infectious Disease"/>
            <person name="Wu L."/>
            <person name="Ma J."/>
        </authorList>
    </citation>
    <scope>NUCLEOTIDE SEQUENCE [LARGE SCALE GENOMIC DNA]</scope>
    <source>
        <strain evidence="3">KCTC 22558</strain>
    </source>
</reference>
<name>A0ABQ3C698_9GAMM</name>
<protein>
    <submittedName>
        <fullName evidence="2">Uncharacterized protein</fullName>
    </submittedName>
</protein>
<evidence type="ECO:0000256" key="1">
    <source>
        <dbReference type="SAM" id="MobiDB-lite"/>
    </source>
</evidence>
<accession>A0ABQ3C698</accession>
<gene>
    <name evidence="2" type="ORF">GCM10008101_19350</name>
</gene>